<evidence type="ECO:0000256" key="1">
    <source>
        <dbReference type="SAM" id="MobiDB-lite"/>
    </source>
</evidence>
<dbReference type="STRING" id="5098.A0A507QKK6"/>
<feature type="compositionally biased region" description="Basic and acidic residues" evidence="1">
    <location>
        <begin position="54"/>
        <end position="69"/>
    </location>
</feature>
<name>A0A507QKK6_MONPU</name>
<proteinExistence type="predicted"/>
<gene>
    <name evidence="2" type="ORF">MPDQ_002410</name>
</gene>
<evidence type="ECO:0008006" key="4">
    <source>
        <dbReference type="Google" id="ProtNLM"/>
    </source>
</evidence>
<comment type="caution">
    <text evidence="2">The sequence shown here is derived from an EMBL/GenBank/DDBJ whole genome shotgun (WGS) entry which is preliminary data.</text>
</comment>
<sequence length="213" mass="23845">MLRLPVRCTLRNERLSVAIGFVSIMSDKPFQSLAVVSSGSASVKALDQPLDGSTETRADGGETTIDKKAPTQLTGGPKRLRLPLAVLQAKAEHQLSGWNDSPWEYYKRIFNCDLAGDVSIATLRTYPSELRAIRTLKKEDSEDILEKFRTIRHENILLVRECFTYEDSVYMVFDDLPVTLDHVVACDYYPQDTQVLSALAQVTPHTLNIDIEG</sequence>
<dbReference type="SUPFAM" id="SSF56112">
    <property type="entry name" value="Protein kinase-like (PK-like)"/>
    <property type="match status" value="1"/>
</dbReference>
<evidence type="ECO:0000313" key="2">
    <source>
        <dbReference type="EMBL" id="TQB69046.1"/>
    </source>
</evidence>
<dbReference type="EMBL" id="VIFY01000175">
    <property type="protein sequence ID" value="TQB69046.1"/>
    <property type="molecule type" value="Genomic_DNA"/>
</dbReference>
<dbReference type="AlphaFoldDB" id="A0A507QKK6"/>
<accession>A0A507QKK6</accession>
<evidence type="ECO:0000313" key="3">
    <source>
        <dbReference type="Proteomes" id="UP000319663"/>
    </source>
</evidence>
<reference evidence="2 3" key="1">
    <citation type="submission" date="2019-06" db="EMBL/GenBank/DDBJ databases">
        <title>Wine fermentation using esterase from Monascus purpureus.</title>
        <authorList>
            <person name="Geng C."/>
            <person name="Zhang Y."/>
        </authorList>
    </citation>
    <scope>NUCLEOTIDE SEQUENCE [LARGE SCALE GENOMIC DNA]</scope>
    <source>
        <strain evidence="2">HQ1</strain>
    </source>
</reference>
<protein>
    <recommendedName>
        <fullName evidence="4">Protein kinase domain-containing protein</fullName>
    </recommendedName>
</protein>
<dbReference type="InterPro" id="IPR011009">
    <property type="entry name" value="Kinase-like_dom_sf"/>
</dbReference>
<keyword evidence="3" id="KW-1185">Reference proteome</keyword>
<organism evidence="2 3">
    <name type="scientific">Monascus purpureus</name>
    <name type="common">Red mold</name>
    <name type="synonym">Monascus anka</name>
    <dbReference type="NCBI Taxonomy" id="5098"/>
    <lineage>
        <taxon>Eukaryota</taxon>
        <taxon>Fungi</taxon>
        <taxon>Dikarya</taxon>
        <taxon>Ascomycota</taxon>
        <taxon>Pezizomycotina</taxon>
        <taxon>Eurotiomycetes</taxon>
        <taxon>Eurotiomycetidae</taxon>
        <taxon>Eurotiales</taxon>
        <taxon>Aspergillaceae</taxon>
        <taxon>Monascus</taxon>
    </lineage>
</organism>
<feature type="region of interest" description="Disordered" evidence="1">
    <location>
        <begin position="48"/>
        <end position="72"/>
    </location>
</feature>
<dbReference type="Proteomes" id="UP000319663">
    <property type="component" value="Unassembled WGS sequence"/>
</dbReference>